<comment type="similarity">
    <text evidence="1">Belongs to the peptidase C40 family.</text>
</comment>
<dbReference type="InterPro" id="IPR038765">
    <property type="entry name" value="Papain-like_cys_pep_sf"/>
</dbReference>
<name>A0ABQ0MKN6_9BACT</name>
<evidence type="ECO:0000256" key="5">
    <source>
        <dbReference type="SAM" id="SignalP"/>
    </source>
</evidence>
<comment type="caution">
    <text evidence="7">The sequence shown here is derived from an EMBL/GenBank/DDBJ whole genome shotgun (WGS) entry which is preliminary data.</text>
</comment>
<keyword evidence="3 7" id="KW-0378">Hydrolase</keyword>
<evidence type="ECO:0000313" key="8">
    <source>
        <dbReference type="Proteomes" id="UP000194153"/>
    </source>
</evidence>
<keyword evidence="2" id="KW-0645">Protease</keyword>
<evidence type="ECO:0000256" key="2">
    <source>
        <dbReference type="ARBA" id="ARBA00022670"/>
    </source>
</evidence>
<evidence type="ECO:0000256" key="3">
    <source>
        <dbReference type="ARBA" id="ARBA00022801"/>
    </source>
</evidence>
<keyword evidence="5" id="KW-0732">Signal</keyword>
<protein>
    <submittedName>
        <fullName evidence="7">Glycoside hydrolase</fullName>
    </submittedName>
</protein>
<organism evidence="7 8">
    <name type="scientific">Geoanaerobacter pelophilus</name>
    <dbReference type="NCBI Taxonomy" id="60036"/>
    <lineage>
        <taxon>Bacteria</taxon>
        <taxon>Pseudomonadati</taxon>
        <taxon>Thermodesulfobacteriota</taxon>
        <taxon>Desulfuromonadia</taxon>
        <taxon>Geobacterales</taxon>
        <taxon>Geobacteraceae</taxon>
        <taxon>Geoanaerobacter</taxon>
    </lineage>
</organism>
<dbReference type="InterPro" id="IPR000064">
    <property type="entry name" value="NLP_P60_dom"/>
</dbReference>
<gene>
    <name evidence="7" type="ORF">GPEL0_01r3611</name>
</gene>
<evidence type="ECO:0000256" key="1">
    <source>
        <dbReference type="ARBA" id="ARBA00007074"/>
    </source>
</evidence>
<dbReference type="PROSITE" id="PS51935">
    <property type="entry name" value="NLPC_P60"/>
    <property type="match status" value="1"/>
</dbReference>
<sequence>MKTMLLALLALPILTPAAHASELPRYAVAIAATPVLNTPEFAKTFSGKVKLDPCKGVRPVEFVAFPGTLFRIEGEQETDGVKVYRVTTNDYPYPTKTGLFVDARFLEKVEGAPRERQRTLPEPAEIRKRLLSAVGRPYVWGGNFKEGVPLLRTLYPKGDPLYGVDCTGLLYEATDGYTPRNSSYLTRYGKGVKIAGLTAAEIAKKLEPLDLVVYRGHVMMVLDEDSIIQSVMGCGGGKRGVVVSPREETLKKLMRTREPADRYPKGSAGEKIFVVRRWLP</sequence>
<dbReference type="RefSeq" id="WP_085813887.1">
    <property type="nucleotide sequence ID" value="NZ_BDQG01000001.1"/>
</dbReference>
<evidence type="ECO:0000259" key="6">
    <source>
        <dbReference type="PROSITE" id="PS51935"/>
    </source>
</evidence>
<evidence type="ECO:0000256" key="4">
    <source>
        <dbReference type="ARBA" id="ARBA00022807"/>
    </source>
</evidence>
<feature type="signal peptide" evidence="5">
    <location>
        <begin position="1"/>
        <end position="20"/>
    </location>
</feature>
<feature type="domain" description="NlpC/P60" evidence="6">
    <location>
        <begin position="120"/>
        <end position="264"/>
    </location>
</feature>
<dbReference type="GO" id="GO:0016787">
    <property type="term" value="F:hydrolase activity"/>
    <property type="evidence" value="ECO:0007669"/>
    <property type="project" value="UniProtKB-KW"/>
</dbReference>
<evidence type="ECO:0000313" key="7">
    <source>
        <dbReference type="EMBL" id="GAW67656.1"/>
    </source>
</evidence>
<dbReference type="Gene3D" id="3.90.1720.10">
    <property type="entry name" value="endopeptidase domain like (from Nostoc punctiforme)"/>
    <property type="match status" value="1"/>
</dbReference>
<proteinExistence type="inferred from homology"/>
<dbReference type="Proteomes" id="UP000194153">
    <property type="component" value="Unassembled WGS sequence"/>
</dbReference>
<dbReference type="SUPFAM" id="SSF54001">
    <property type="entry name" value="Cysteine proteinases"/>
    <property type="match status" value="1"/>
</dbReference>
<feature type="chain" id="PRO_5045629002" evidence="5">
    <location>
        <begin position="21"/>
        <end position="280"/>
    </location>
</feature>
<keyword evidence="8" id="KW-1185">Reference proteome</keyword>
<accession>A0ABQ0MKN6</accession>
<keyword evidence="4" id="KW-0788">Thiol protease</keyword>
<dbReference type="EMBL" id="BDQG01000001">
    <property type="protein sequence ID" value="GAW67656.1"/>
    <property type="molecule type" value="Genomic_DNA"/>
</dbReference>
<reference evidence="8" key="1">
    <citation type="submission" date="2017-05" db="EMBL/GenBank/DDBJ databases">
        <title>Draft genome sequence of Geobacter pelophilus, a iron(III)-reducing bacteria.</title>
        <authorList>
            <person name="Aoyagi T."/>
            <person name="Koike H."/>
            <person name="Morita T."/>
            <person name="Sato Y."/>
            <person name="Habe H."/>
            <person name="Hori T."/>
        </authorList>
    </citation>
    <scope>NUCLEOTIDE SEQUENCE [LARGE SCALE GENOMIC DNA]</scope>
    <source>
        <strain evidence="8">Drf2</strain>
    </source>
</reference>